<organism evidence="2">
    <name type="scientific">Streptomyces sp. R28</name>
    <dbReference type="NCBI Taxonomy" id="3238628"/>
    <lineage>
        <taxon>Bacteria</taxon>
        <taxon>Bacillati</taxon>
        <taxon>Actinomycetota</taxon>
        <taxon>Actinomycetes</taxon>
        <taxon>Kitasatosporales</taxon>
        <taxon>Streptomycetaceae</taxon>
        <taxon>Streptomyces</taxon>
    </lineage>
</organism>
<dbReference type="RefSeq" id="WP_369172734.1">
    <property type="nucleotide sequence ID" value="NZ_CP163439.1"/>
</dbReference>
<dbReference type="SUPFAM" id="SSF140453">
    <property type="entry name" value="EsxAB dimer-like"/>
    <property type="match status" value="1"/>
</dbReference>
<name>A0AB39Q6Q5_9ACTN</name>
<feature type="coiled-coil region" evidence="1">
    <location>
        <begin position="9"/>
        <end position="39"/>
    </location>
</feature>
<evidence type="ECO:0000256" key="1">
    <source>
        <dbReference type="SAM" id="Coils"/>
    </source>
</evidence>
<gene>
    <name evidence="2" type="ORF">AB5J49_34285</name>
</gene>
<proteinExistence type="predicted"/>
<protein>
    <submittedName>
        <fullName evidence="2">Uncharacterized protein</fullName>
    </submittedName>
</protein>
<keyword evidence="1" id="KW-0175">Coiled coil</keyword>
<accession>A0AB39Q6Q5</accession>
<dbReference type="Gene3D" id="1.10.287.1060">
    <property type="entry name" value="ESAT-6-like"/>
    <property type="match status" value="1"/>
</dbReference>
<evidence type="ECO:0000313" key="2">
    <source>
        <dbReference type="EMBL" id="XDQ38021.1"/>
    </source>
</evidence>
<dbReference type="EMBL" id="CP163439">
    <property type="protein sequence ID" value="XDQ38021.1"/>
    <property type="molecule type" value="Genomic_DNA"/>
</dbReference>
<reference evidence="2" key="1">
    <citation type="submission" date="2024-07" db="EMBL/GenBank/DDBJ databases">
        <authorList>
            <person name="Yu S.T."/>
        </authorList>
    </citation>
    <scope>NUCLEOTIDE SEQUENCE</scope>
    <source>
        <strain evidence="2">R28</strain>
    </source>
</reference>
<sequence>MGDHFKTDIGQLEQFLTNLERCVDELNEARSALDHARADQIGTARLDEACDKFQEEWKYGSDKTKELIDEIKEGVKSNKKGYEEVEEALEKVLKQIADKSTSGGDGGGK</sequence>
<dbReference type="InterPro" id="IPR036689">
    <property type="entry name" value="ESAT-6-like_sf"/>
</dbReference>
<dbReference type="AlphaFoldDB" id="A0AB39Q6Q5"/>